<keyword evidence="1" id="KW-0732">Signal</keyword>
<evidence type="ECO:0000313" key="2">
    <source>
        <dbReference type="EMBL" id="TBO40390.1"/>
    </source>
</evidence>
<dbReference type="OrthoDB" id="680837at2"/>
<sequence length="228" mass="26604">MKRFINALIFLTLSSISILNAQEFFRLKESIGMPLRSRSYVDLKGSPYFINTWSKGLIKQSNGQSIKDIDLKYDQLQDELIFKDAKGQELGFAVPVTEFKIDYIINGLAKSSLFRNGFEPFKGSTLLNYYEILYKGQLSLAKKNVKRIEEYREYNSATTTKSIIERVKYYYYSANKLFEFKRDNNSIKEAFGNSAIPLLAYIKENKFNLKNDEDLIKIFNFYSTQLHQ</sequence>
<evidence type="ECO:0000256" key="1">
    <source>
        <dbReference type="SAM" id="SignalP"/>
    </source>
</evidence>
<dbReference type="RefSeq" id="WP_131031653.1">
    <property type="nucleotide sequence ID" value="NZ_SIXF01000024.1"/>
</dbReference>
<proteinExistence type="predicted"/>
<dbReference type="Proteomes" id="UP000291819">
    <property type="component" value="Unassembled WGS sequence"/>
</dbReference>
<feature type="chain" id="PRO_5020592863" evidence="1">
    <location>
        <begin position="22"/>
        <end position="228"/>
    </location>
</feature>
<accession>A0A4Q9H914</accession>
<gene>
    <name evidence="2" type="ORF">EYS08_19320</name>
</gene>
<organism evidence="2 3">
    <name type="scientific">Pedobacter kyonggii</name>
    <dbReference type="NCBI Taxonomy" id="1926871"/>
    <lineage>
        <taxon>Bacteria</taxon>
        <taxon>Pseudomonadati</taxon>
        <taxon>Bacteroidota</taxon>
        <taxon>Sphingobacteriia</taxon>
        <taxon>Sphingobacteriales</taxon>
        <taxon>Sphingobacteriaceae</taxon>
        <taxon>Pedobacter</taxon>
    </lineage>
</organism>
<protein>
    <submittedName>
        <fullName evidence="2">Uncharacterized protein</fullName>
    </submittedName>
</protein>
<feature type="signal peptide" evidence="1">
    <location>
        <begin position="1"/>
        <end position="21"/>
    </location>
</feature>
<comment type="caution">
    <text evidence="2">The sequence shown here is derived from an EMBL/GenBank/DDBJ whole genome shotgun (WGS) entry which is preliminary data.</text>
</comment>
<dbReference type="AlphaFoldDB" id="A0A4Q9H914"/>
<name>A0A4Q9H914_9SPHI</name>
<reference evidence="2 3" key="1">
    <citation type="submission" date="2019-02" db="EMBL/GenBank/DDBJ databases">
        <title>Pedobacter kyonggii whole genome sequence analysis.</title>
        <authorList>
            <person name="Dahal R.H."/>
        </authorList>
    </citation>
    <scope>NUCLEOTIDE SEQUENCE [LARGE SCALE GENOMIC DNA]</scope>
    <source>
        <strain evidence="2 3">K-4-11-1</strain>
    </source>
</reference>
<dbReference type="EMBL" id="SIXF01000024">
    <property type="protein sequence ID" value="TBO40390.1"/>
    <property type="molecule type" value="Genomic_DNA"/>
</dbReference>
<evidence type="ECO:0000313" key="3">
    <source>
        <dbReference type="Proteomes" id="UP000291819"/>
    </source>
</evidence>
<keyword evidence="3" id="KW-1185">Reference proteome</keyword>